<keyword evidence="3" id="KW-1185">Reference proteome</keyword>
<organism evidence="2 3">
    <name type="scientific">Thermus brevis</name>
    <dbReference type="NCBI Taxonomy" id="2862456"/>
    <lineage>
        <taxon>Bacteria</taxon>
        <taxon>Thermotogati</taxon>
        <taxon>Deinococcota</taxon>
        <taxon>Deinococci</taxon>
        <taxon>Thermales</taxon>
        <taxon>Thermaceae</taxon>
        <taxon>Thermus</taxon>
    </lineage>
</organism>
<evidence type="ECO:0000313" key="2">
    <source>
        <dbReference type="EMBL" id="MBW6394577.1"/>
    </source>
</evidence>
<evidence type="ECO:0000259" key="1">
    <source>
        <dbReference type="Pfam" id="PF18478"/>
    </source>
</evidence>
<feature type="domain" description="VapC45 PIN like" evidence="1">
    <location>
        <begin position="3"/>
        <end position="81"/>
    </location>
</feature>
<reference evidence="2 3" key="1">
    <citation type="submission" date="2021-07" db="EMBL/GenBank/DDBJ databases">
        <title>Thermus aquaticus gen. n. and sp. n., a nonsporulating extreme thermophile.</title>
        <authorList>
            <person name="Hu C.-J."/>
            <person name="Li W.-J."/>
            <person name="Xian W.-D."/>
        </authorList>
    </citation>
    <scope>NUCLEOTIDE SEQUENCE [LARGE SCALE GENOMIC DNA]</scope>
    <source>
        <strain evidence="2 3">SYSU G05001</strain>
    </source>
</reference>
<proteinExistence type="predicted"/>
<comment type="caution">
    <text evidence="2">The sequence shown here is derived from an EMBL/GenBank/DDBJ whole genome shotgun (WGS) entry which is preliminary data.</text>
</comment>
<dbReference type="InterPro" id="IPR041375">
    <property type="entry name" value="VapC45_PIN-like"/>
</dbReference>
<accession>A0ABS6ZYL7</accession>
<gene>
    <name evidence="2" type="ORF">KZX47_05330</name>
</gene>
<protein>
    <recommendedName>
        <fullName evidence="1">VapC45 PIN like domain-containing protein</fullName>
    </recommendedName>
</protein>
<dbReference type="RefSeq" id="WP_219759257.1">
    <property type="nucleotide sequence ID" value="NZ_JAHXRS010000007.1"/>
</dbReference>
<name>A0ABS6ZYL7_9DEIN</name>
<dbReference type="EMBL" id="JAHXRS010000007">
    <property type="protein sequence ID" value="MBW6394577.1"/>
    <property type="molecule type" value="Genomic_DNA"/>
</dbReference>
<sequence>MKPTYFCDRNLGRKFPMRLRELGLIVELHDEHFRQEERDEVWIPHVSQQGWVILTLDERIRFNKVEKTMLLVYGARVILLPNPSQRTPGWLLQVAEEFAKAQAQVERFINKTPPPFVARFQVIHKGDRKRYGLKHLGP</sequence>
<evidence type="ECO:0000313" key="3">
    <source>
        <dbReference type="Proteomes" id="UP000724268"/>
    </source>
</evidence>
<dbReference type="Pfam" id="PF18478">
    <property type="entry name" value="PIN_10"/>
    <property type="match status" value="1"/>
</dbReference>
<dbReference type="Proteomes" id="UP000724268">
    <property type="component" value="Unassembled WGS sequence"/>
</dbReference>